<name>A0A7D6DVR6_9MYCO</name>
<reference evidence="2" key="1">
    <citation type="submission" date="2020-07" db="EMBL/GenBank/DDBJ databases">
        <title>Description of Mycobacterium gordonae subsp. intergordonae subsp.nov. and Mycobacterium gordonae subsp. gordonae subsp. nov.</title>
        <authorList>
            <person name="Huang H."/>
        </authorList>
    </citation>
    <scope>NUCLEOTIDE SEQUENCE [LARGE SCALE GENOMIC DNA]</scope>
    <source>
        <strain evidence="2">24T</strain>
    </source>
</reference>
<evidence type="ECO:0008006" key="4">
    <source>
        <dbReference type="Google" id="ProtNLM"/>
    </source>
</evidence>
<protein>
    <recommendedName>
        <fullName evidence="4">Secreted protein</fullName>
    </recommendedName>
</protein>
<organism evidence="2 3">
    <name type="scientific">Mycobacterium vicinigordonae</name>
    <dbReference type="NCBI Taxonomy" id="1719132"/>
    <lineage>
        <taxon>Bacteria</taxon>
        <taxon>Bacillati</taxon>
        <taxon>Actinomycetota</taxon>
        <taxon>Actinomycetes</taxon>
        <taxon>Mycobacteriales</taxon>
        <taxon>Mycobacteriaceae</taxon>
        <taxon>Mycobacterium</taxon>
    </lineage>
</organism>
<dbReference type="EMBL" id="CP059165">
    <property type="protein sequence ID" value="QLL05927.1"/>
    <property type="molecule type" value="Genomic_DNA"/>
</dbReference>
<keyword evidence="3" id="KW-1185">Reference proteome</keyword>
<dbReference type="AlphaFoldDB" id="A0A7D6DVR6"/>
<reference evidence="2" key="2">
    <citation type="submission" date="2020-07" db="EMBL/GenBank/DDBJ databases">
        <authorList>
            <person name="Yu X."/>
        </authorList>
    </citation>
    <scope>NUCLEOTIDE SEQUENCE [LARGE SCALE GENOMIC DNA]</scope>
    <source>
        <strain evidence="2">24T</strain>
    </source>
</reference>
<evidence type="ECO:0000256" key="1">
    <source>
        <dbReference type="SAM" id="SignalP"/>
    </source>
</evidence>
<proteinExistence type="predicted"/>
<keyword evidence="1" id="KW-0732">Signal</keyword>
<accession>A0A7D6DVR6</accession>
<evidence type="ECO:0000313" key="3">
    <source>
        <dbReference type="Proteomes" id="UP000510682"/>
    </source>
</evidence>
<evidence type="ECO:0000313" key="2">
    <source>
        <dbReference type="EMBL" id="QLL05927.1"/>
    </source>
</evidence>
<dbReference type="KEGG" id="mgor:H0P51_19305"/>
<feature type="chain" id="PRO_5027773770" description="Secreted protein" evidence="1">
    <location>
        <begin position="28"/>
        <end position="156"/>
    </location>
</feature>
<feature type="signal peptide" evidence="1">
    <location>
        <begin position="1"/>
        <end position="27"/>
    </location>
</feature>
<dbReference type="PROSITE" id="PS51257">
    <property type="entry name" value="PROKAR_LIPOPROTEIN"/>
    <property type="match status" value="1"/>
</dbReference>
<gene>
    <name evidence="2" type="ORF">H0P51_19305</name>
</gene>
<dbReference type="Proteomes" id="UP000510682">
    <property type="component" value="Chromosome"/>
</dbReference>
<sequence>MRDFRIPTGLVGVLACCAAALAGPAAADDSLNGHYQAAVDGSRSHPLGGILILNTSCNPAGNCTGWVSTPKTWGAPIDKAPGGSWTISRADSSAWTCPDGSKAAADLVYAFSSTSLAGSITSTKAAGGCGDPATPTTTYSLQVQKCVDSPSRGVCP</sequence>
<dbReference type="RefSeq" id="WP_180914508.1">
    <property type="nucleotide sequence ID" value="NZ_CP059165.1"/>
</dbReference>